<dbReference type="GO" id="GO:0009298">
    <property type="term" value="P:GDP-mannose biosynthetic process"/>
    <property type="evidence" value="ECO:0007669"/>
    <property type="project" value="InterPro"/>
</dbReference>
<dbReference type="InterPro" id="IPR014710">
    <property type="entry name" value="RmlC-like_jellyroll"/>
</dbReference>
<proteinExistence type="predicted"/>
<dbReference type="CDD" id="cd07010">
    <property type="entry name" value="cupin_PMI_type_I_N_bac"/>
    <property type="match status" value="1"/>
</dbReference>
<dbReference type="InterPro" id="IPR049071">
    <property type="entry name" value="MPI_cupin_dom"/>
</dbReference>
<dbReference type="PRINTS" id="PR00714">
    <property type="entry name" value="MAN6PISMRASE"/>
</dbReference>
<organism evidence="9 10">
    <name type="scientific">Ruthenibacterium lactatiformans</name>
    <dbReference type="NCBI Taxonomy" id="1550024"/>
    <lineage>
        <taxon>Bacteria</taxon>
        <taxon>Bacillati</taxon>
        <taxon>Bacillota</taxon>
        <taxon>Clostridia</taxon>
        <taxon>Eubacteriales</taxon>
        <taxon>Oscillospiraceae</taxon>
        <taxon>Ruthenibacterium</taxon>
    </lineage>
</organism>
<dbReference type="PIRSF" id="PIRSF036894">
    <property type="entry name" value="PMI_Firm_short"/>
    <property type="match status" value="1"/>
</dbReference>
<dbReference type="Proteomes" id="UP000032483">
    <property type="component" value="Unassembled WGS sequence"/>
</dbReference>
<evidence type="ECO:0000256" key="1">
    <source>
        <dbReference type="ARBA" id="ARBA00022723"/>
    </source>
</evidence>
<dbReference type="PANTHER" id="PTHR42742:SF3">
    <property type="entry name" value="FRUCTOKINASE"/>
    <property type="match status" value="1"/>
</dbReference>
<dbReference type="InterPro" id="IPR011051">
    <property type="entry name" value="RmlC_Cupin_sf"/>
</dbReference>
<dbReference type="PANTHER" id="PTHR42742">
    <property type="entry name" value="TRANSCRIPTIONAL REPRESSOR MPRA"/>
    <property type="match status" value="1"/>
</dbReference>
<keyword evidence="9" id="KW-0413">Isomerase</keyword>
<dbReference type="Gene3D" id="2.60.120.10">
    <property type="entry name" value="Jelly Rolls"/>
    <property type="match status" value="2"/>
</dbReference>
<comment type="caution">
    <text evidence="9">The sequence shown here is derived from an EMBL/GenBank/DDBJ whole genome shotgun (WGS) entry which is preliminary data.</text>
</comment>
<feature type="binding site" evidence="5">
    <location>
        <position position="96"/>
    </location>
    <ligand>
        <name>Zn(2+)</name>
        <dbReference type="ChEBI" id="CHEBI:29105"/>
    </ligand>
</feature>
<dbReference type="Pfam" id="PF21621">
    <property type="entry name" value="MPI_cupin_dom"/>
    <property type="match status" value="1"/>
</dbReference>
<evidence type="ECO:0000256" key="5">
    <source>
        <dbReference type="PIRSR" id="PIRSR036894-1"/>
    </source>
</evidence>
<dbReference type="PATRIC" id="fig|1550024.3.peg.2300"/>
<dbReference type="GO" id="GO:0008270">
    <property type="term" value="F:zinc ion binding"/>
    <property type="evidence" value="ECO:0007669"/>
    <property type="project" value="InterPro"/>
</dbReference>
<gene>
    <name evidence="9" type="ORF">TQ39_10095</name>
</gene>
<keyword evidence="10" id="KW-1185">Reference proteome</keyword>
<evidence type="ECO:0000259" key="7">
    <source>
        <dbReference type="Pfam" id="PF20511"/>
    </source>
</evidence>
<evidence type="ECO:0000256" key="6">
    <source>
        <dbReference type="PIRSR" id="PIRSR036894-2"/>
    </source>
</evidence>
<feature type="binding site" evidence="5">
    <location>
        <position position="171"/>
    </location>
    <ligand>
        <name>Zn(2+)</name>
        <dbReference type="ChEBI" id="CHEBI:29105"/>
    </ligand>
</feature>
<dbReference type="Pfam" id="PF20511">
    <property type="entry name" value="PMI_typeI_cat"/>
    <property type="match status" value="1"/>
</dbReference>
<reference evidence="9" key="1">
    <citation type="submission" date="2015-02" db="EMBL/GenBank/DDBJ databases">
        <title>A novel member of the family Ruminococcaceae isolated from human feces.</title>
        <authorList>
            <person name="Shkoporov A.N."/>
            <person name="Chaplin A.V."/>
            <person name="Motuzova O.V."/>
            <person name="Kafarskaia L.I."/>
            <person name="Khokhlova E.V."/>
            <person name="Efimov B.A."/>
        </authorList>
    </citation>
    <scope>NUCLEOTIDE SEQUENCE [LARGE SCALE GENOMIC DNA]</scope>
    <source>
        <strain evidence="9">585-1</strain>
    </source>
</reference>
<evidence type="ECO:0000256" key="3">
    <source>
        <dbReference type="ARBA" id="ARBA00029741"/>
    </source>
</evidence>
<evidence type="ECO:0000256" key="4">
    <source>
        <dbReference type="ARBA" id="ARBA00030762"/>
    </source>
</evidence>
<protein>
    <recommendedName>
        <fullName evidence="3">Phosphohexomutase</fullName>
    </recommendedName>
    <alternativeName>
        <fullName evidence="4">Phosphomannose isomerase</fullName>
    </alternativeName>
</protein>
<dbReference type="EMBL" id="JXXK01000013">
    <property type="protein sequence ID" value="KJF39811.1"/>
    <property type="molecule type" value="Genomic_DNA"/>
</dbReference>
<dbReference type="SUPFAM" id="SSF51182">
    <property type="entry name" value="RmlC-like cupins"/>
    <property type="match status" value="1"/>
</dbReference>
<dbReference type="InterPro" id="IPR051804">
    <property type="entry name" value="Carb_Metab_Reg_Kinase/Isom"/>
</dbReference>
<comment type="cofactor">
    <cofactor evidence="5">
        <name>Zn(2+)</name>
        <dbReference type="ChEBI" id="CHEBI:29105"/>
    </cofactor>
    <text evidence="5">Binds 1 zinc ion per subunit.</text>
</comment>
<dbReference type="AlphaFoldDB" id="A0A0D8IZU9"/>
<evidence type="ECO:0000313" key="10">
    <source>
        <dbReference type="Proteomes" id="UP000032483"/>
    </source>
</evidence>
<feature type="domain" description="Mannose-6-phosphate isomerase cupin" evidence="8">
    <location>
        <begin position="242"/>
        <end position="315"/>
    </location>
</feature>
<dbReference type="InterPro" id="IPR014628">
    <property type="entry name" value="Man6P_isomerase_Firm_short"/>
</dbReference>
<dbReference type="GO" id="GO:0005975">
    <property type="term" value="P:carbohydrate metabolic process"/>
    <property type="evidence" value="ECO:0007669"/>
    <property type="project" value="InterPro"/>
</dbReference>
<sequence length="317" mass="33753">MPLKLAPAFKDYLWGGERLKSEYGKHTRLSPLAESWELSCHKDGPSTIVNGPDAGRTLAEYAARHPACVGTRHTDGVFPVLIKLIDAARPLSVQVHPDDAYAQRVEGEPGKTEMWYVVDAQPGAQLYYGFQRELTREEAARRIADGTLTDVLNAVPVKAGDVFFIDAGTVHAIGADILIAEIQQNSNTTYRVFDYGRLGADGKPRALHVEKALDVARLCPPERPAGPMGKPEQNGDCTSTLLAKCGYFTARLLDVAGSAPLCADGESFHSLLCLSGSGAVICGGGAVSFAKGDSLFLPAGLGAYTIAGRAQLVLTTL</sequence>
<evidence type="ECO:0000256" key="2">
    <source>
        <dbReference type="ARBA" id="ARBA00022833"/>
    </source>
</evidence>
<keyword evidence="2 5" id="KW-0862">Zinc</keyword>
<feature type="binding site" evidence="5">
    <location>
        <position position="113"/>
    </location>
    <ligand>
        <name>Zn(2+)</name>
        <dbReference type="ChEBI" id="CHEBI:29105"/>
    </ligand>
</feature>
<evidence type="ECO:0000313" key="9">
    <source>
        <dbReference type="EMBL" id="KJF39811.1"/>
    </source>
</evidence>
<dbReference type="InterPro" id="IPR046457">
    <property type="entry name" value="PMI_typeI_cat"/>
</dbReference>
<keyword evidence="1 5" id="KW-0479">Metal-binding</keyword>
<dbReference type="InterPro" id="IPR016305">
    <property type="entry name" value="Mannose-6-P_Isomerase"/>
</dbReference>
<feature type="domain" description="Phosphomannose isomerase type I catalytic" evidence="7">
    <location>
        <begin position="3"/>
        <end position="104"/>
    </location>
</feature>
<feature type="active site" evidence="6">
    <location>
        <position position="191"/>
    </location>
</feature>
<evidence type="ECO:0000259" key="8">
    <source>
        <dbReference type="Pfam" id="PF21621"/>
    </source>
</evidence>
<dbReference type="GO" id="GO:0004476">
    <property type="term" value="F:mannose-6-phosphate isomerase activity"/>
    <property type="evidence" value="ECO:0007669"/>
    <property type="project" value="InterPro"/>
</dbReference>
<accession>A0A0D8IZU9</accession>
<name>A0A0D8IZU9_9FIRM</name>